<gene>
    <name evidence="2" type="ORF">DMT42_02785</name>
</gene>
<sequence>MTGCGTTVRATADGPGGSSGTTCGPGGPKDAVPVGSLEDTRVAIGRSPGTTLFSVLISTVGASRHGMPAAWAEELRRAAPPAEARLLDALLRTGRSWLPDSLALSGTLGTDAGQADVADELDLLRPDTLAEEAVTRFGTAVPRPWQLVVDRPDAVVDAYRRLARSVWRAFEPLWQRAAPLLEREEERIGRAVVTRSMGPVFNTLGSAVHYGDGHLRLPDHCPLHRTIPGRRLVLVPLVSGHRATAYSVEDEDLMWIGYPLPGLARLTETPAPRPDGTGRLALVLGAPRAALLLHARFRPSVSDAASSMGIAVSTVTYHCDALVRAGLLRRHRHGREVRLALTEDGRRLLDLLA</sequence>
<reference evidence="2 3" key="1">
    <citation type="submission" date="2018-06" db="EMBL/GenBank/DDBJ databases">
        <title>The complete genome sequence of a nosiheptide producer Streptomyces actuosus ATCC 25421: deducing the ability of producing a new class III lantibiotics.</title>
        <authorList>
            <person name="Liu W."/>
            <person name="Sun F."/>
            <person name="Hu Y."/>
        </authorList>
    </citation>
    <scope>NUCLEOTIDE SEQUENCE [LARGE SCALE GENOMIC DNA]</scope>
    <source>
        <strain evidence="2 3">ATCC 25421</strain>
    </source>
</reference>
<dbReference type="InterPro" id="IPR036388">
    <property type="entry name" value="WH-like_DNA-bd_sf"/>
</dbReference>
<dbReference type="OrthoDB" id="3569145at2"/>
<dbReference type="EMBL" id="CP029788">
    <property type="protein sequence ID" value="AWT41343.1"/>
    <property type="molecule type" value="Genomic_DNA"/>
</dbReference>
<dbReference type="AlphaFoldDB" id="A0A2U9NVM5"/>
<dbReference type="KEGG" id="sact:DMT42_02785"/>
<dbReference type="Gene3D" id="1.10.10.10">
    <property type="entry name" value="Winged helix-like DNA-binding domain superfamily/Winged helix DNA-binding domain"/>
    <property type="match status" value="1"/>
</dbReference>
<organism evidence="2 3">
    <name type="scientific">Streptomyces actuosus</name>
    <dbReference type="NCBI Taxonomy" id="1885"/>
    <lineage>
        <taxon>Bacteria</taxon>
        <taxon>Bacillati</taxon>
        <taxon>Actinomycetota</taxon>
        <taxon>Actinomycetes</taxon>
        <taxon>Kitasatosporales</taxon>
        <taxon>Streptomycetaceae</taxon>
        <taxon>Streptomyces</taxon>
    </lineage>
</organism>
<dbReference type="InterPro" id="IPR036390">
    <property type="entry name" value="WH_DNA-bd_sf"/>
</dbReference>
<protein>
    <submittedName>
        <fullName evidence="2">Uncharacterized protein</fullName>
    </submittedName>
</protein>
<evidence type="ECO:0000256" key="1">
    <source>
        <dbReference type="SAM" id="MobiDB-lite"/>
    </source>
</evidence>
<dbReference type="InterPro" id="IPR011991">
    <property type="entry name" value="ArsR-like_HTH"/>
</dbReference>
<dbReference type="SUPFAM" id="SSF46785">
    <property type="entry name" value="Winged helix' DNA-binding domain"/>
    <property type="match status" value="1"/>
</dbReference>
<evidence type="ECO:0000313" key="3">
    <source>
        <dbReference type="Proteomes" id="UP000247634"/>
    </source>
</evidence>
<feature type="region of interest" description="Disordered" evidence="1">
    <location>
        <begin position="1"/>
        <end position="32"/>
    </location>
</feature>
<keyword evidence="3" id="KW-1185">Reference proteome</keyword>
<accession>A0A2U9NVM5</accession>
<feature type="compositionally biased region" description="Gly residues" evidence="1">
    <location>
        <begin position="14"/>
        <end position="27"/>
    </location>
</feature>
<name>A0A2U9NVM5_STRAS</name>
<dbReference type="CDD" id="cd00090">
    <property type="entry name" value="HTH_ARSR"/>
    <property type="match status" value="1"/>
</dbReference>
<proteinExistence type="predicted"/>
<dbReference type="RefSeq" id="WP_110626279.1">
    <property type="nucleotide sequence ID" value="NZ_CP029788.1"/>
</dbReference>
<dbReference type="Proteomes" id="UP000247634">
    <property type="component" value="Chromosome"/>
</dbReference>
<evidence type="ECO:0000313" key="2">
    <source>
        <dbReference type="EMBL" id="AWT41343.1"/>
    </source>
</evidence>